<evidence type="ECO:0000313" key="2">
    <source>
        <dbReference type="EMBL" id="KEQ17333.1"/>
    </source>
</evidence>
<organism evidence="2 3">
    <name type="scientific">Endozoicomonas numazuensis</name>
    <dbReference type="NCBI Taxonomy" id="1137799"/>
    <lineage>
        <taxon>Bacteria</taxon>
        <taxon>Pseudomonadati</taxon>
        <taxon>Pseudomonadota</taxon>
        <taxon>Gammaproteobacteria</taxon>
        <taxon>Oceanospirillales</taxon>
        <taxon>Endozoicomonadaceae</taxon>
        <taxon>Endozoicomonas</taxon>
    </lineage>
</organism>
<name>A0A081NFW0_9GAMM</name>
<dbReference type="RefSeq" id="WP_034837503.1">
    <property type="nucleotide sequence ID" value="NZ_JOKH01000003.1"/>
</dbReference>
<dbReference type="Proteomes" id="UP000028073">
    <property type="component" value="Unassembled WGS sequence"/>
</dbReference>
<feature type="region of interest" description="Disordered" evidence="1">
    <location>
        <begin position="37"/>
        <end position="88"/>
    </location>
</feature>
<sequence length="88" mass="9785">MNGLDSSNKYNRLPGVDLTLNDGITGIFLINTGQRFSKAEETHSTETLTENPERPEEPITLTEVLKDSSIIRARRNSNKNQHGDTGND</sequence>
<keyword evidence="3" id="KW-1185">Reference proteome</keyword>
<reference evidence="2 3" key="1">
    <citation type="submission" date="2014-06" db="EMBL/GenBank/DDBJ databases">
        <title>Whole Genome Sequences of Three Symbiotic Endozoicomonas Bacteria.</title>
        <authorList>
            <person name="Neave M.J."/>
            <person name="Apprill A."/>
            <person name="Voolstra C.R."/>
        </authorList>
    </citation>
    <scope>NUCLEOTIDE SEQUENCE [LARGE SCALE GENOMIC DNA]</scope>
    <source>
        <strain evidence="2 3">DSM 25634</strain>
    </source>
</reference>
<proteinExistence type="predicted"/>
<dbReference type="STRING" id="1137799.GZ78_16105"/>
<evidence type="ECO:0000313" key="3">
    <source>
        <dbReference type="Proteomes" id="UP000028073"/>
    </source>
</evidence>
<comment type="caution">
    <text evidence="2">The sequence shown here is derived from an EMBL/GenBank/DDBJ whole genome shotgun (WGS) entry which is preliminary data.</text>
</comment>
<evidence type="ECO:0000256" key="1">
    <source>
        <dbReference type="SAM" id="MobiDB-lite"/>
    </source>
</evidence>
<dbReference type="EMBL" id="JOKH01000003">
    <property type="protein sequence ID" value="KEQ17333.1"/>
    <property type="molecule type" value="Genomic_DNA"/>
</dbReference>
<dbReference type="AlphaFoldDB" id="A0A081NFW0"/>
<feature type="compositionally biased region" description="Polar residues" evidence="1">
    <location>
        <begin position="78"/>
        <end position="88"/>
    </location>
</feature>
<protein>
    <submittedName>
        <fullName evidence="2">Uncharacterized protein</fullName>
    </submittedName>
</protein>
<accession>A0A081NFW0</accession>
<gene>
    <name evidence="2" type="ORF">GZ78_16105</name>
</gene>